<dbReference type="SUPFAM" id="SSF51735">
    <property type="entry name" value="NAD(P)-binding Rossmann-fold domains"/>
    <property type="match status" value="1"/>
</dbReference>
<organism evidence="4 5">
    <name type="scientific">Joostella atrarenae</name>
    <dbReference type="NCBI Taxonomy" id="679257"/>
    <lineage>
        <taxon>Bacteria</taxon>
        <taxon>Pseudomonadati</taxon>
        <taxon>Bacteroidota</taxon>
        <taxon>Flavobacteriia</taxon>
        <taxon>Flavobacteriales</taxon>
        <taxon>Flavobacteriaceae</taxon>
        <taxon>Joostella</taxon>
    </lineage>
</organism>
<keyword evidence="5" id="KW-1185">Reference proteome</keyword>
<dbReference type="NCBIfam" id="TIGR01777">
    <property type="entry name" value="yfcH"/>
    <property type="match status" value="1"/>
</dbReference>
<comment type="similarity">
    <text evidence="1">Belongs to the NAD(P)-dependent epimerase/dehydratase family. SDR39U1 subfamily.</text>
</comment>
<accession>A0ABS9J427</accession>
<dbReference type="InterPro" id="IPR010099">
    <property type="entry name" value="SDR39U1"/>
</dbReference>
<dbReference type="InterPro" id="IPR036291">
    <property type="entry name" value="NAD(P)-bd_dom_sf"/>
</dbReference>
<evidence type="ECO:0000313" key="4">
    <source>
        <dbReference type="EMBL" id="MCF8715093.1"/>
    </source>
</evidence>
<comment type="caution">
    <text evidence="4">The sequence shown here is derived from an EMBL/GenBank/DDBJ whole genome shotgun (WGS) entry which is preliminary data.</text>
</comment>
<dbReference type="EMBL" id="JAETXX010000005">
    <property type="protein sequence ID" value="MCF8715093.1"/>
    <property type="molecule type" value="Genomic_DNA"/>
</dbReference>
<evidence type="ECO:0000259" key="3">
    <source>
        <dbReference type="Pfam" id="PF08338"/>
    </source>
</evidence>
<dbReference type="InterPro" id="IPR001509">
    <property type="entry name" value="Epimerase_deHydtase"/>
</dbReference>
<dbReference type="PANTHER" id="PTHR11092:SF0">
    <property type="entry name" value="EPIMERASE FAMILY PROTEIN SDR39U1"/>
    <property type="match status" value="1"/>
</dbReference>
<protein>
    <submittedName>
        <fullName evidence="4">TIGR01777 family oxidoreductase</fullName>
    </submittedName>
</protein>
<proteinExistence type="inferred from homology"/>
<sequence length="312" mass="34771">MRILIAGATGLIGEEIVRVCHNRKYAVNYLSTSKSKIENRENYKGFYWNPSKGKIDLTCFEGVDAIINLAGVSISKRWTPMNKKKILNSRVDSLQLLNDSLSKIDHNIKSIVSASAIGIYPDSYTNYYEEDTTTIDDSFLGEVVSKWEAAADQLKVHEVPVAKIRTGLVLSSDGGALPKMAKPIRYYAGTVFGSGEQWQSWIHVSDIARIYLHVIENRLEGVYNGVAPNPVTNTKLTHEIASVYNKPIVLPNAPKALLKLALGEMAYILYASQRVSSKKIEESGYNFNFSNVCLALKDIINEKSQFREELAS</sequence>
<dbReference type="Gene3D" id="3.40.50.720">
    <property type="entry name" value="NAD(P)-binding Rossmann-like Domain"/>
    <property type="match status" value="1"/>
</dbReference>
<feature type="domain" description="NAD-dependent epimerase/dehydratase" evidence="2">
    <location>
        <begin position="3"/>
        <end position="133"/>
    </location>
</feature>
<gene>
    <name evidence="4" type="ORF">JM658_09680</name>
</gene>
<evidence type="ECO:0000256" key="1">
    <source>
        <dbReference type="ARBA" id="ARBA00009353"/>
    </source>
</evidence>
<name>A0ABS9J427_9FLAO</name>
<evidence type="ECO:0000259" key="2">
    <source>
        <dbReference type="Pfam" id="PF01370"/>
    </source>
</evidence>
<dbReference type="Pfam" id="PF08338">
    <property type="entry name" value="DUF1731"/>
    <property type="match status" value="1"/>
</dbReference>
<feature type="domain" description="NAD-dependent epimerase/dehydratase" evidence="2">
    <location>
        <begin position="175"/>
        <end position="219"/>
    </location>
</feature>
<dbReference type="InterPro" id="IPR013549">
    <property type="entry name" value="DUF1731"/>
</dbReference>
<dbReference type="Proteomes" id="UP000829517">
    <property type="component" value="Unassembled WGS sequence"/>
</dbReference>
<reference evidence="4 5" key="1">
    <citation type="submission" date="2021-01" db="EMBL/GenBank/DDBJ databases">
        <title>Genome sequencing of Joostella atrarenae M1-2 (= KCTC 23194).</title>
        <authorList>
            <person name="Zakaria M.R."/>
            <person name="Lam M.Q."/>
            <person name="Chong C.S."/>
        </authorList>
    </citation>
    <scope>NUCLEOTIDE SEQUENCE [LARGE SCALE GENOMIC DNA]</scope>
    <source>
        <strain evidence="4 5">M1-2</strain>
    </source>
</reference>
<dbReference type="RefSeq" id="WP_236959060.1">
    <property type="nucleotide sequence ID" value="NZ_JAETXX010000005.1"/>
</dbReference>
<dbReference type="PANTHER" id="PTHR11092">
    <property type="entry name" value="SUGAR NUCLEOTIDE EPIMERASE RELATED"/>
    <property type="match status" value="1"/>
</dbReference>
<evidence type="ECO:0000313" key="5">
    <source>
        <dbReference type="Proteomes" id="UP000829517"/>
    </source>
</evidence>
<feature type="domain" description="DUF1731" evidence="3">
    <location>
        <begin position="253"/>
        <end position="299"/>
    </location>
</feature>
<dbReference type="Pfam" id="PF01370">
    <property type="entry name" value="Epimerase"/>
    <property type="match status" value="2"/>
</dbReference>